<dbReference type="EMBL" id="LGRX02000380">
    <property type="protein sequence ID" value="KAK3288730.1"/>
    <property type="molecule type" value="Genomic_DNA"/>
</dbReference>
<dbReference type="AlphaFoldDB" id="A0AAE0H2F9"/>
<gene>
    <name evidence="4" type="ORF">CYMTET_3805</name>
</gene>
<dbReference type="GO" id="GO:0016787">
    <property type="term" value="F:hydrolase activity"/>
    <property type="evidence" value="ECO:0007669"/>
    <property type="project" value="InterPro"/>
</dbReference>
<protein>
    <recommendedName>
        <fullName evidence="3">Amidohydrolase-related domain-containing protein</fullName>
    </recommendedName>
</protein>
<dbReference type="Gene3D" id="3.20.20.140">
    <property type="entry name" value="Metal-dependent hydrolases"/>
    <property type="match status" value="1"/>
</dbReference>
<evidence type="ECO:0000313" key="4">
    <source>
        <dbReference type="EMBL" id="KAK3288730.1"/>
    </source>
</evidence>
<evidence type="ECO:0000313" key="5">
    <source>
        <dbReference type="Proteomes" id="UP001190700"/>
    </source>
</evidence>
<name>A0AAE0H2F9_9CHLO</name>
<dbReference type="InterPro" id="IPR032465">
    <property type="entry name" value="ACMSD"/>
</dbReference>
<sequence length="318" mass="36366">MADGELFDCCVHLLDIFQETEGVDMLLKCMEENRVTRAAVCGTPVTKKWDNTEKERPKGAFQDTGRVYFFTATDEMIADELQEYEDQTAIESKIVPMACGFNPTDNFASKHLKRVLSKFPGFWGGVGELYMRYSEISMLTNEEVTRCNHPAMRDIYKLCSEKEIPVVVHSNASSESAKPYAVGYEYTHEFASVLEEHRNLKMLLNGCGMFERGKFQPPYEDELMHNLVKYPNLFLGVTSWTIEGCQNAMSNETLVTVVDLNPTRFVLSTDCPGNLLSTEYNRRVSILRDFVRKLKPETQELVMCKNAEELYRGRVFGK</sequence>
<evidence type="ECO:0000259" key="3">
    <source>
        <dbReference type="Pfam" id="PF04909"/>
    </source>
</evidence>
<evidence type="ECO:0000256" key="2">
    <source>
        <dbReference type="RuleBase" id="RU366045"/>
    </source>
</evidence>
<keyword evidence="5" id="KW-1185">Reference proteome</keyword>
<keyword evidence="2" id="KW-0210">Decarboxylase</keyword>
<keyword evidence="1 2" id="KW-0456">Lyase</keyword>
<organism evidence="4 5">
    <name type="scientific">Cymbomonas tetramitiformis</name>
    <dbReference type="NCBI Taxonomy" id="36881"/>
    <lineage>
        <taxon>Eukaryota</taxon>
        <taxon>Viridiplantae</taxon>
        <taxon>Chlorophyta</taxon>
        <taxon>Pyramimonadophyceae</taxon>
        <taxon>Pyramimonadales</taxon>
        <taxon>Pyramimonadaceae</taxon>
        <taxon>Cymbomonas</taxon>
    </lineage>
</organism>
<dbReference type="GO" id="GO:0016831">
    <property type="term" value="F:carboxy-lyase activity"/>
    <property type="evidence" value="ECO:0007669"/>
    <property type="project" value="UniProtKB-KW"/>
</dbReference>
<evidence type="ECO:0000256" key="1">
    <source>
        <dbReference type="ARBA" id="ARBA00023239"/>
    </source>
</evidence>
<reference evidence="4 5" key="1">
    <citation type="journal article" date="2015" name="Genome Biol. Evol.">
        <title>Comparative Genomics of a Bacterivorous Green Alga Reveals Evolutionary Causalities and Consequences of Phago-Mixotrophic Mode of Nutrition.</title>
        <authorList>
            <person name="Burns J.A."/>
            <person name="Paasch A."/>
            <person name="Narechania A."/>
            <person name="Kim E."/>
        </authorList>
    </citation>
    <scope>NUCLEOTIDE SEQUENCE [LARGE SCALE GENOMIC DNA]</scope>
    <source>
        <strain evidence="4 5">PLY_AMNH</strain>
    </source>
</reference>
<accession>A0AAE0H2F9</accession>
<proteinExistence type="inferred from homology"/>
<dbReference type="Pfam" id="PF04909">
    <property type="entry name" value="Amidohydro_2"/>
    <property type="match status" value="1"/>
</dbReference>
<feature type="domain" description="Amidohydrolase-related" evidence="3">
    <location>
        <begin position="151"/>
        <end position="312"/>
    </location>
</feature>
<dbReference type="SUPFAM" id="SSF51556">
    <property type="entry name" value="Metallo-dependent hydrolases"/>
    <property type="match status" value="1"/>
</dbReference>
<comment type="caution">
    <text evidence="4">The sequence shown here is derived from an EMBL/GenBank/DDBJ whole genome shotgun (WGS) entry which is preliminary data.</text>
</comment>
<dbReference type="Proteomes" id="UP001190700">
    <property type="component" value="Unassembled WGS sequence"/>
</dbReference>
<dbReference type="InterPro" id="IPR006680">
    <property type="entry name" value="Amidohydro-rel"/>
</dbReference>
<dbReference type="InterPro" id="IPR032466">
    <property type="entry name" value="Metal_Hydrolase"/>
</dbReference>
<comment type="similarity">
    <text evidence="2">Belongs to the metallo-dependent hydrolases superfamily.</text>
</comment>
<dbReference type="PANTHER" id="PTHR21240">
    <property type="entry name" value="2-AMINO-3-CARBOXYLMUCONATE-6-SEMIALDEHYDE DECARBOXYLASE"/>
    <property type="match status" value="1"/>
</dbReference>